<name>A0A915PMS6_9BILA</name>
<dbReference type="PROSITE" id="PS50004">
    <property type="entry name" value="C2"/>
    <property type="match status" value="1"/>
</dbReference>
<dbReference type="GO" id="GO:0005544">
    <property type="term" value="F:calcium-dependent phospholipid binding"/>
    <property type="evidence" value="ECO:0007669"/>
    <property type="project" value="InterPro"/>
</dbReference>
<dbReference type="AlphaFoldDB" id="A0A915PMS6"/>
<evidence type="ECO:0000313" key="3">
    <source>
        <dbReference type="Proteomes" id="UP000887581"/>
    </source>
</evidence>
<protein>
    <submittedName>
        <fullName evidence="4">C2 domain-containing protein</fullName>
    </submittedName>
</protein>
<keyword evidence="3" id="KW-1185">Reference proteome</keyword>
<dbReference type="SUPFAM" id="SSF49562">
    <property type="entry name" value="C2 domain (Calcium/lipid-binding domain, CaLB)"/>
    <property type="match status" value="1"/>
</dbReference>
<dbReference type="PANTHER" id="PTHR10857">
    <property type="entry name" value="COPINE"/>
    <property type="match status" value="1"/>
</dbReference>
<dbReference type="Proteomes" id="UP000887581">
    <property type="component" value="Unplaced"/>
</dbReference>
<dbReference type="InterPro" id="IPR000008">
    <property type="entry name" value="C2_dom"/>
</dbReference>
<sequence length="585" mass="66374">MSFIVDYLFERVQLMKIEIRNFSANGSVKTIGNVIGSSIFKLDELIGAFGAQLQLPLSTKTVVTTTSMGQIQAVSQGLYCGWILVSARLPEKAAPVILQFSGKNLEKKDKFFDETSVFFVINKVENDETKTELYRSETIREHSHPIWRPFNLHLRKIADNRNRLLEISVMYRDEMNKVGLIGSFLTTYAKMKYGPGQQNVYNLINPKKASKKGYLKSGEMELIKFSDVSFYSFLDYITSGTQLHLAIAVDFSSNSGINKVNDPHAFDQDFDCAINGIAGIVRDYTSSKMFPAFGLGAKIPPTFYDSQAFHLNFGSEPYCRGIDGVLEAFRKARRKVMSSDHAEYSPIVNAIARMVESEGKRGLHYFILIIFLSNGTITDSKELLKALTKVTKMPISIIFLGSRATEPSGFYHFSSSKKHLVINGESTNSDFVEFIDLNSVMNQEATFKQNARRIAERALRNVPWHLVAYMHKNNIAAKPPIQINRSSVFHSSYLIPHRPSQYDEKLVDKKEHIHIKSITPCAPRKHSENIVQRRLTLRENQTESIVHRSQSVAGRKEEKLDLPPDPILLKQRHPKRVLRRQQAVS</sequence>
<organism evidence="3 4">
    <name type="scientific">Setaria digitata</name>
    <dbReference type="NCBI Taxonomy" id="48799"/>
    <lineage>
        <taxon>Eukaryota</taxon>
        <taxon>Metazoa</taxon>
        <taxon>Ecdysozoa</taxon>
        <taxon>Nematoda</taxon>
        <taxon>Chromadorea</taxon>
        <taxon>Rhabditida</taxon>
        <taxon>Spirurina</taxon>
        <taxon>Spiruromorpha</taxon>
        <taxon>Filarioidea</taxon>
        <taxon>Setariidae</taxon>
        <taxon>Setaria</taxon>
    </lineage>
</organism>
<dbReference type="InterPro" id="IPR035892">
    <property type="entry name" value="C2_domain_sf"/>
</dbReference>
<feature type="region of interest" description="Disordered" evidence="1">
    <location>
        <begin position="541"/>
        <end position="585"/>
    </location>
</feature>
<dbReference type="Pfam" id="PF07002">
    <property type="entry name" value="Copine"/>
    <property type="match status" value="1"/>
</dbReference>
<accession>A0A915PMS6</accession>
<feature type="compositionally biased region" description="Polar residues" evidence="1">
    <location>
        <begin position="542"/>
        <end position="552"/>
    </location>
</feature>
<evidence type="ECO:0000259" key="2">
    <source>
        <dbReference type="PROSITE" id="PS50004"/>
    </source>
</evidence>
<evidence type="ECO:0000256" key="1">
    <source>
        <dbReference type="SAM" id="MobiDB-lite"/>
    </source>
</evidence>
<reference evidence="4" key="1">
    <citation type="submission" date="2022-11" db="UniProtKB">
        <authorList>
            <consortium name="WormBaseParasite"/>
        </authorList>
    </citation>
    <scope>IDENTIFICATION</scope>
</reference>
<dbReference type="InterPro" id="IPR045052">
    <property type="entry name" value="Copine"/>
</dbReference>
<dbReference type="PANTHER" id="PTHR10857:SF101">
    <property type="entry name" value="COPINE FAMILY PROTEIN 5"/>
    <property type="match status" value="1"/>
</dbReference>
<dbReference type="Gene3D" id="2.60.40.150">
    <property type="entry name" value="C2 domain"/>
    <property type="match status" value="1"/>
</dbReference>
<dbReference type="GO" id="GO:0005886">
    <property type="term" value="C:plasma membrane"/>
    <property type="evidence" value="ECO:0007669"/>
    <property type="project" value="TreeGrafter"/>
</dbReference>
<evidence type="ECO:0000313" key="4">
    <source>
        <dbReference type="WBParaSite" id="sdigi.contig159.g5426.t1"/>
    </source>
</evidence>
<dbReference type="InterPro" id="IPR010734">
    <property type="entry name" value="Copine_C"/>
</dbReference>
<dbReference type="GO" id="GO:0071277">
    <property type="term" value="P:cellular response to calcium ion"/>
    <property type="evidence" value="ECO:0007669"/>
    <property type="project" value="TreeGrafter"/>
</dbReference>
<proteinExistence type="predicted"/>
<dbReference type="InterPro" id="IPR037768">
    <property type="entry name" value="C2B_Copine"/>
</dbReference>
<dbReference type="Pfam" id="PF00168">
    <property type="entry name" value="C2"/>
    <property type="match status" value="1"/>
</dbReference>
<feature type="domain" description="C2" evidence="2">
    <location>
        <begin position="79"/>
        <end position="201"/>
    </location>
</feature>
<dbReference type="CDD" id="cd04047">
    <property type="entry name" value="C2B_Copine"/>
    <property type="match status" value="1"/>
</dbReference>
<dbReference type="WBParaSite" id="sdigi.contig159.g5426.t1">
    <property type="protein sequence ID" value="sdigi.contig159.g5426.t1"/>
    <property type="gene ID" value="sdigi.contig159.g5426"/>
</dbReference>
<feature type="compositionally biased region" description="Basic residues" evidence="1">
    <location>
        <begin position="570"/>
        <end position="579"/>
    </location>
</feature>